<keyword evidence="4" id="KW-0720">Serine protease</keyword>
<dbReference type="Proteomes" id="UP000541444">
    <property type="component" value="Unassembled WGS sequence"/>
</dbReference>
<dbReference type="Gene3D" id="3.90.226.10">
    <property type="entry name" value="2-enoyl-CoA Hydratase, Chain A, domain 1"/>
    <property type="match status" value="1"/>
</dbReference>
<keyword evidence="3" id="KW-0378">Hydrolase</keyword>
<feature type="region of interest" description="Disordered" evidence="5">
    <location>
        <begin position="61"/>
        <end position="93"/>
    </location>
</feature>
<dbReference type="OrthoDB" id="45421at2759"/>
<dbReference type="InterPro" id="IPR047217">
    <property type="entry name" value="S49_SppA_67K_type_N"/>
</dbReference>
<evidence type="ECO:0000313" key="8">
    <source>
        <dbReference type="Proteomes" id="UP000541444"/>
    </source>
</evidence>
<dbReference type="InterPro" id="IPR002142">
    <property type="entry name" value="Peptidase_S49"/>
</dbReference>
<dbReference type="Pfam" id="PF01343">
    <property type="entry name" value="Peptidase_S49"/>
    <property type="match status" value="1"/>
</dbReference>
<proteinExistence type="inferred from homology"/>
<dbReference type="GO" id="GO:0006508">
    <property type="term" value="P:proteolysis"/>
    <property type="evidence" value="ECO:0007669"/>
    <property type="project" value="UniProtKB-KW"/>
</dbReference>
<dbReference type="CDD" id="cd07018">
    <property type="entry name" value="S49_SppA_67K_type"/>
    <property type="match status" value="1"/>
</dbReference>
<evidence type="ECO:0000313" key="7">
    <source>
        <dbReference type="EMBL" id="KAF6140012.1"/>
    </source>
</evidence>
<keyword evidence="2" id="KW-0645">Protease</keyword>
<accession>A0A7J7LBT5</accession>
<feature type="domain" description="Peptidase S49" evidence="6">
    <location>
        <begin position="198"/>
        <end position="340"/>
    </location>
</feature>
<organism evidence="7 8">
    <name type="scientific">Kingdonia uniflora</name>
    <dbReference type="NCBI Taxonomy" id="39325"/>
    <lineage>
        <taxon>Eukaryota</taxon>
        <taxon>Viridiplantae</taxon>
        <taxon>Streptophyta</taxon>
        <taxon>Embryophyta</taxon>
        <taxon>Tracheophyta</taxon>
        <taxon>Spermatophyta</taxon>
        <taxon>Magnoliopsida</taxon>
        <taxon>Ranunculales</taxon>
        <taxon>Circaeasteraceae</taxon>
        <taxon>Kingdonia</taxon>
    </lineage>
</organism>
<keyword evidence="8" id="KW-1185">Reference proteome</keyword>
<gene>
    <name evidence="7" type="ORF">GIB67_001753</name>
</gene>
<dbReference type="SUPFAM" id="SSF52096">
    <property type="entry name" value="ClpP/crotonase"/>
    <property type="match status" value="1"/>
</dbReference>
<reference evidence="7 8" key="1">
    <citation type="journal article" date="2020" name="IScience">
        <title>Genome Sequencing of the Endangered Kingdonia uniflora (Circaeasteraceae, Ranunculales) Reveals Potential Mechanisms of Evolutionary Specialization.</title>
        <authorList>
            <person name="Sun Y."/>
            <person name="Deng T."/>
            <person name="Zhang A."/>
            <person name="Moore M.J."/>
            <person name="Landis J.B."/>
            <person name="Lin N."/>
            <person name="Zhang H."/>
            <person name="Zhang X."/>
            <person name="Huang J."/>
            <person name="Zhang X."/>
            <person name="Sun H."/>
            <person name="Wang H."/>
        </authorList>
    </citation>
    <scope>NUCLEOTIDE SEQUENCE [LARGE SCALE GENOMIC DNA]</scope>
    <source>
        <strain evidence="7">TB1705</strain>
        <tissue evidence="7">Leaf</tissue>
    </source>
</reference>
<name>A0A7J7LBT5_9MAGN</name>
<evidence type="ECO:0000259" key="6">
    <source>
        <dbReference type="Pfam" id="PF01343"/>
    </source>
</evidence>
<evidence type="ECO:0000256" key="5">
    <source>
        <dbReference type="SAM" id="MobiDB-lite"/>
    </source>
</evidence>
<evidence type="ECO:0000256" key="4">
    <source>
        <dbReference type="ARBA" id="ARBA00022825"/>
    </source>
</evidence>
<dbReference type="InterPro" id="IPR029045">
    <property type="entry name" value="ClpP/crotonase-like_dom_sf"/>
</dbReference>
<comment type="caution">
    <text evidence="7">The sequence shown here is derived from an EMBL/GenBank/DDBJ whole genome shotgun (WGS) entry which is preliminary data.</text>
</comment>
<dbReference type="GO" id="GO:0008236">
    <property type="term" value="F:serine-type peptidase activity"/>
    <property type="evidence" value="ECO:0007669"/>
    <property type="project" value="UniProtKB-KW"/>
</dbReference>
<dbReference type="PANTHER" id="PTHR33209:SF1">
    <property type="entry name" value="PEPTIDASE S49 DOMAIN-CONTAINING PROTEIN"/>
    <property type="match status" value="1"/>
</dbReference>
<sequence length="346" mass="39245">MSKLFCNSHLTFLRSRTISTFISKIPISISPTTTSRSLSKHTLIYPQSNPRKQFSIRAFETSSEKDSSTECEKESSGGEIADEFGNGSLKRSDEEYPSGEFEFKEIAGWDGFVVKLRMLFAYPWERVKKGSVLTMKLRGEISDQLKSRFSSKLSLPQICENLTKAAYDPRISGVYLHIEPLSCGWGKVEEIRRHIVNFKKSGKFIVAYVPVCGEKEYYIGSACGELYAPPSAYFALYGLTVQASFLGGIFEKVGIEPQVERIGKYKSAGDQLSRKNMSKENCEMLTALLDNIYGNWLDTVSSTQGKKREEIETFVNEGVYQVEKLKEEGWITNIRYDDEVRIYVCH</sequence>
<dbReference type="AlphaFoldDB" id="A0A7J7LBT5"/>
<evidence type="ECO:0000256" key="2">
    <source>
        <dbReference type="ARBA" id="ARBA00022670"/>
    </source>
</evidence>
<feature type="compositionally biased region" description="Basic and acidic residues" evidence="5">
    <location>
        <begin position="62"/>
        <end position="76"/>
    </location>
</feature>
<protein>
    <recommendedName>
        <fullName evidence="6">Peptidase S49 domain-containing protein</fullName>
    </recommendedName>
</protein>
<dbReference type="EMBL" id="JACGCM010002404">
    <property type="protein sequence ID" value="KAF6140012.1"/>
    <property type="molecule type" value="Genomic_DNA"/>
</dbReference>
<evidence type="ECO:0000256" key="3">
    <source>
        <dbReference type="ARBA" id="ARBA00022801"/>
    </source>
</evidence>
<dbReference type="PANTHER" id="PTHR33209">
    <property type="entry name" value="PROTEASE 4"/>
    <property type="match status" value="1"/>
</dbReference>
<evidence type="ECO:0000256" key="1">
    <source>
        <dbReference type="ARBA" id="ARBA00008683"/>
    </source>
</evidence>
<comment type="similarity">
    <text evidence="1">Belongs to the peptidase S49 family.</text>
</comment>